<evidence type="ECO:0000313" key="6">
    <source>
        <dbReference type="Proteomes" id="UP000309215"/>
    </source>
</evidence>
<accession>A0A4U1INP1</accession>
<sequence length="517" mass="51370">MEHERQPRAAEPAQQLGLPDAGARDAAMRLRALALCTLASVVAVACSDDPPAGTTTAAGSTGAAGAGGTAASSGSGGSGGNGGSSTGEGGGSNPDEKVVLTLVSPLPGLAFERRHVDVDVAFSVPEGGATLRLALGEAITDEQSIDTTVTTGTARLRLPRVRGANVFVVTIVSASGKTSTVEGNLHGGRLVTTSIDTMFALRDGTLVQWGGGDPTPAKKDAPTALVSVAENGDTLFALDAEGHVFKAPGGPSAFEPVPGLEDIAAIAPGGGHALFLRADGRLFAAGLNNRGQLGTGDTESHAGVVEVPLDGIVAIAASDDASFAVDTKGLVHAWGSNDEGQLGLGDEDASPHPDPLIVPNLVDIVDVAAGRDHVLALTAAGGLYAWGLGSSGQLGDGSAGILASKPQPVPLVLPGPAIALGARGNTSHVVLASGEHLVWGQNSLAQLGVGDTNLRTKPTPSLLGHVRAISAGLTGGVAVDESGGLQAWGSNTSGQLGLPLPPEGPERSSIPVVVPWP</sequence>
<feature type="domain" description="RCC1-like" evidence="4">
    <location>
        <begin position="251"/>
        <end position="503"/>
    </location>
</feature>
<evidence type="ECO:0000256" key="3">
    <source>
        <dbReference type="SAM" id="MobiDB-lite"/>
    </source>
</evidence>
<gene>
    <name evidence="5" type="ORF">E8A74_46895</name>
</gene>
<dbReference type="GO" id="GO:0005085">
    <property type="term" value="F:guanyl-nucleotide exchange factor activity"/>
    <property type="evidence" value="ECO:0007669"/>
    <property type="project" value="TreeGrafter"/>
</dbReference>
<feature type="compositionally biased region" description="Gly residues" evidence="3">
    <location>
        <begin position="62"/>
        <end position="92"/>
    </location>
</feature>
<feature type="compositionally biased region" description="Low complexity" evidence="3">
    <location>
        <begin position="52"/>
        <end position="61"/>
    </location>
</feature>
<dbReference type="PANTHER" id="PTHR45982">
    <property type="entry name" value="REGULATOR OF CHROMOSOME CONDENSATION"/>
    <property type="match status" value="1"/>
</dbReference>
<evidence type="ECO:0000256" key="2">
    <source>
        <dbReference type="ARBA" id="ARBA00022737"/>
    </source>
</evidence>
<dbReference type="PANTHER" id="PTHR45982:SF1">
    <property type="entry name" value="REGULATOR OF CHROMOSOME CONDENSATION"/>
    <property type="match status" value="1"/>
</dbReference>
<dbReference type="AlphaFoldDB" id="A0A4U1INP1"/>
<evidence type="ECO:0000313" key="5">
    <source>
        <dbReference type="EMBL" id="TKC95724.1"/>
    </source>
</evidence>
<evidence type="ECO:0000256" key="1">
    <source>
        <dbReference type="ARBA" id="ARBA00022658"/>
    </source>
</evidence>
<dbReference type="InterPro" id="IPR051553">
    <property type="entry name" value="Ran_GTPase-activating"/>
</dbReference>
<keyword evidence="6" id="KW-1185">Reference proteome</keyword>
<dbReference type="InterPro" id="IPR009091">
    <property type="entry name" value="RCC1/BLIP-II"/>
</dbReference>
<reference evidence="5 6" key="1">
    <citation type="submission" date="2019-04" db="EMBL/GenBank/DDBJ databases">
        <authorList>
            <person name="Li Y."/>
            <person name="Wang J."/>
        </authorList>
    </citation>
    <scope>NUCLEOTIDE SEQUENCE [LARGE SCALE GENOMIC DNA]</scope>
    <source>
        <strain evidence="5 6">DSM 14668</strain>
    </source>
</reference>
<dbReference type="GO" id="GO:0005737">
    <property type="term" value="C:cytoplasm"/>
    <property type="evidence" value="ECO:0007669"/>
    <property type="project" value="TreeGrafter"/>
</dbReference>
<dbReference type="EMBL" id="SSMQ01000096">
    <property type="protein sequence ID" value="TKC95724.1"/>
    <property type="molecule type" value="Genomic_DNA"/>
</dbReference>
<dbReference type="PRINTS" id="PR00633">
    <property type="entry name" value="RCCNDNSATION"/>
</dbReference>
<evidence type="ECO:0000259" key="4">
    <source>
        <dbReference type="Pfam" id="PF25390"/>
    </source>
</evidence>
<dbReference type="Pfam" id="PF25390">
    <property type="entry name" value="WD40_RLD"/>
    <property type="match status" value="1"/>
</dbReference>
<name>A0A4U1INP1_9BACT</name>
<keyword evidence="2" id="KW-0677">Repeat</keyword>
<organism evidence="5 6">
    <name type="scientific">Polyangium fumosum</name>
    <dbReference type="NCBI Taxonomy" id="889272"/>
    <lineage>
        <taxon>Bacteria</taxon>
        <taxon>Pseudomonadati</taxon>
        <taxon>Myxococcota</taxon>
        <taxon>Polyangia</taxon>
        <taxon>Polyangiales</taxon>
        <taxon>Polyangiaceae</taxon>
        <taxon>Polyangium</taxon>
    </lineage>
</organism>
<comment type="caution">
    <text evidence="5">The sequence shown here is derived from an EMBL/GenBank/DDBJ whole genome shotgun (WGS) entry which is preliminary data.</text>
</comment>
<dbReference type="InterPro" id="IPR058923">
    <property type="entry name" value="RCC1-like_dom"/>
</dbReference>
<feature type="region of interest" description="Disordered" evidence="3">
    <location>
        <begin position="52"/>
        <end position="97"/>
    </location>
</feature>
<proteinExistence type="predicted"/>
<dbReference type="InterPro" id="IPR000408">
    <property type="entry name" value="Reg_chr_condens"/>
</dbReference>
<dbReference type="SUPFAM" id="SSF50985">
    <property type="entry name" value="RCC1/BLIP-II"/>
    <property type="match status" value="2"/>
</dbReference>
<dbReference type="Proteomes" id="UP000309215">
    <property type="component" value="Unassembled WGS sequence"/>
</dbReference>
<dbReference type="PROSITE" id="PS50012">
    <property type="entry name" value="RCC1_3"/>
    <property type="match status" value="5"/>
</dbReference>
<dbReference type="Gene3D" id="2.130.10.30">
    <property type="entry name" value="Regulator of chromosome condensation 1/beta-lactamase-inhibitor protein II"/>
    <property type="match status" value="1"/>
</dbReference>
<protein>
    <recommendedName>
        <fullName evidence="4">RCC1-like domain-containing protein</fullName>
    </recommendedName>
</protein>
<keyword evidence="1" id="KW-0344">Guanine-nucleotide releasing factor</keyword>
<dbReference type="OrthoDB" id="5494422at2"/>